<gene>
    <name evidence="1" type="ORF">Cocul_01229</name>
</gene>
<dbReference type="PATRIC" id="fig|1544416.3.peg.1234"/>
<evidence type="ECO:0000313" key="1">
    <source>
        <dbReference type="EMBL" id="KQB84428.1"/>
    </source>
</evidence>
<dbReference type="STRING" id="1544416.Cocul_01229"/>
<dbReference type="Proteomes" id="UP000050517">
    <property type="component" value="Unassembled WGS sequence"/>
</dbReference>
<dbReference type="RefSeq" id="WP_055122358.1">
    <property type="nucleotide sequence ID" value="NZ_LKST01000002.1"/>
</dbReference>
<dbReference type="AlphaFoldDB" id="A0A0Q0TYY5"/>
<dbReference type="InterPro" id="IPR025591">
    <property type="entry name" value="RloB"/>
</dbReference>
<evidence type="ECO:0008006" key="3">
    <source>
        <dbReference type="Google" id="ProtNLM"/>
    </source>
</evidence>
<comment type="caution">
    <text evidence="1">The sequence shown here is derived from an EMBL/GenBank/DDBJ whole genome shotgun (WGS) entry which is preliminary data.</text>
</comment>
<proteinExistence type="predicted"/>
<dbReference type="OrthoDB" id="9796523at2"/>
<accession>A0A0Q0TYY5</accession>
<reference evidence="1 2" key="1">
    <citation type="submission" date="2015-10" db="EMBL/GenBank/DDBJ databases">
        <title>Corynebacteirum lowii and Corynebacterium oculi species nova, derived from human clinical disease and and emended description of Corynebacterium mastiditis.</title>
        <authorList>
            <person name="Bernard K."/>
            <person name="Pacheco A.L."/>
            <person name="Mcdougall C."/>
            <person name="Burtx T."/>
            <person name="Weibe D."/>
            <person name="Tyler S."/>
            <person name="Olson A.B."/>
            <person name="Cnockaert M."/>
            <person name="Eguchi H."/>
            <person name="Kuwahara T."/>
            <person name="Nakayama-Imaohji H."/>
            <person name="Boudewijins M."/>
            <person name="Van Hoecke F."/>
            <person name="Bernier A.-M."/>
            <person name="Vandamme P."/>
        </authorList>
    </citation>
    <scope>NUCLEOTIDE SEQUENCE [LARGE SCALE GENOMIC DNA]</scope>
    <source>
        <strain evidence="1 2">NML 130210</strain>
    </source>
</reference>
<sequence length="154" mass="17291">MDIHAHHATPLKLVEHTKELARRGDYERIFIVIDEDDSRHELSPASAECHRASTRHRSFQLIISHVCFEVWLLAHERGVPASAQDRARLSTLIKAAGLVEKERPKHLAPDFPYPRWAQAQENISIIPPNTVSSHPATAVPTVLEALREAQGPIP</sequence>
<dbReference type="EMBL" id="LKST01000002">
    <property type="protein sequence ID" value="KQB84428.1"/>
    <property type="molecule type" value="Genomic_DNA"/>
</dbReference>
<dbReference type="Pfam" id="PF13707">
    <property type="entry name" value="RloB"/>
    <property type="match status" value="1"/>
</dbReference>
<keyword evidence="2" id="KW-1185">Reference proteome</keyword>
<name>A0A0Q0TYY5_9CORY</name>
<protein>
    <recommendedName>
        <fullName evidence="3">RloB-like protein</fullName>
    </recommendedName>
</protein>
<organism evidence="1 2">
    <name type="scientific">Corynebacterium oculi</name>
    <dbReference type="NCBI Taxonomy" id="1544416"/>
    <lineage>
        <taxon>Bacteria</taxon>
        <taxon>Bacillati</taxon>
        <taxon>Actinomycetota</taxon>
        <taxon>Actinomycetes</taxon>
        <taxon>Mycobacteriales</taxon>
        <taxon>Corynebacteriaceae</taxon>
        <taxon>Corynebacterium</taxon>
    </lineage>
</organism>
<evidence type="ECO:0000313" key="2">
    <source>
        <dbReference type="Proteomes" id="UP000050517"/>
    </source>
</evidence>